<dbReference type="RefSeq" id="XP_024330786.1">
    <property type="nucleotide sequence ID" value="XM_024475291.1"/>
</dbReference>
<name>A0A0F9ZBG7_9MICR</name>
<dbReference type="VEuPathDB" id="MicrosporidiaDB:AAJ76_3500040514"/>
<dbReference type="AlphaFoldDB" id="A0A0F9ZBG7"/>
<sequence length="80" mass="9562">MGLFSNYYLYNRHVKAINPILLIDMSTSLLFYNNIKDRKNKSFKFILNILKYIKTTPIFFKKFNFPISKISHVKTININL</sequence>
<reference evidence="1 2" key="1">
    <citation type="journal article" date="2015" name="Environ. Microbiol.">
        <title>Genome analyses suggest the presence of polyploidy and recent human-driven expansions in eight global populations of the honeybee pathogen Nosema ceranae.</title>
        <authorList>
            <person name="Pelin A."/>
            <person name="Selman M."/>
            <person name="Aris-Brosou S."/>
            <person name="Farinelli L."/>
            <person name="Corradi N."/>
        </authorList>
    </citation>
    <scope>NUCLEOTIDE SEQUENCE [LARGE SCALE GENOMIC DNA]</scope>
    <source>
        <strain evidence="1 2">PA08 1199</strain>
    </source>
</reference>
<dbReference type="GeneID" id="36320226"/>
<evidence type="ECO:0000313" key="1">
    <source>
        <dbReference type="EMBL" id="KKO75044.1"/>
    </source>
</evidence>
<protein>
    <submittedName>
        <fullName evidence="1">Uncharacterized protein</fullName>
    </submittedName>
</protein>
<keyword evidence="2" id="KW-1185">Reference proteome</keyword>
<dbReference type="EMBL" id="JPQZ01000035">
    <property type="protein sequence ID" value="KKO75044.1"/>
    <property type="molecule type" value="Genomic_DNA"/>
</dbReference>
<accession>A0A0F9ZBG7</accession>
<organism evidence="1 2">
    <name type="scientific">Vairimorpha ceranae</name>
    <dbReference type="NCBI Taxonomy" id="40302"/>
    <lineage>
        <taxon>Eukaryota</taxon>
        <taxon>Fungi</taxon>
        <taxon>Fungi incertae sedis</taxon>
        <taxon>Microsporidia</taxon>
        <taxon>Nosematidae</taxon>
        <taxon>Vairimorpha</taxon>
    </lineage>
</organism>
<dbReference type="Proteomes" id="UP000034350">
    <property type="component" value="Unassembled WGS sequence"/>
</dbReference>
<proteinExistence type="predicted"/>
<gene>
    <name evidence="1" type="ORF">AAJ76_3500040514</name>
</gene>
<evidence type="ECO:0000313" key="2">
    <source>
        <dbReference type="Proteomes" id="UP000034350"/>
    </source>
</evidence>
<comment type="caution">
    <text evidence="1">The sequence shown here is derived from an EMBL/GenBank/DDBJ whole genome shotgun (WGS) entry which is preliminary data.</text>
</comment>